<reference evidence="2 3" key="1">
    <citation type="journal article" date="2012" name="PLoS Pathog.">
        <title>Diverse lifestyles and strategies of plant pathogenesis encoded in the genomes of eighteen Dothideomycetes fungi.</title>
        <authorList>
            <person name="Ohm R.A."/>
            <person name="Feau N."/>
            <person name="Henrissat B."/>
            <person name="Schoch C.L."/>
            <person name="Horwitz B.A."/>
            <person name="Barry K.W."/>
            <person name="Condon B.J."/>
            <person name="Copeland A.C."/>
            <person name="Dhillon B."/>
            <person name="Glaser F."/>
            <person name="Hesse C.N."/>
            <person name="Kosti I."/>
            <person name="LaButti K."/>
            <person name="Lindquist E.A."/>
            <person name="Lucas S."/>
            <person name="Salamov A.A."/>
            <person name="Bradshaw R.E."/>
            <person name="Ciuffetti L."/>
            <person name="Hamelin R.C."/>
            <person name="Kema G.H.J."/>
            <person name="Lawrence C."/>
            <person name="Scott J.A."/>
            <person name="Spatafora J.W."/>
            <person name="Turgeon B.G."/>
            <person name="de Wit P.J.G.M."/>
            <person name="Zhong S."/>
            <person name="Goodwin S.B."/>
            <person name="Grigoriev I.V."/>
        </authorList>
    </citation>
    <scope>NUCLEOTIDE SEQUENCE [LARGE SCALE GENOMIC DNA]</scope>
    <source>
        <strain evidence="2 3">SO2202</strain>
    </source>
</reference>
<evidence type="ECO:0000313" key="3">
    <source>
        <dbReference type="Proteomes" id="UP000016931"/>
    </source>
</evidence>
<dbReference type="HOGENOM" id="CLU_2139537_0_0_1"/>
<dbReference type="EMBL" id="KB456261">
    <property type="protein sequence ID" value="EMF14966.1"/>
    <property type="molecule type" value="Genomic_DNA"/>
</dbReference>
<dbReference type="AlphaFoldDB" id="M3C3Z7"/>
<proteinExistence type="predicted"/>
<organism evidence="2 3">
    <name type="scientific">Sphaerulina musiva (strain SO2202)</name>
    <name type="common">Poplar stem canker fungus</name>
    <name type="synonym">Septoria musiva</name>
    <dbReference type="NCBI Taxonomy" id="692275"/>
    <lineage>
        <taxon>Eukaryota</taxon>
        <taxon>Fungi</taxon>
        <taxon>Dikarya</taxon>
        <taxon>Ascomycota</taxon>
        <taxon>Pezizomycotina</taxon>
        <taxon>Dothideomycetes</taxon>
        <taxon>Dothideomycetidae</taxon>
        <taxon>Mycosphaerellales</taxon>
        <taxon>Mycosphaerellaceae</taxon>
        <taxon>Sphaerulina</taxon>
    </lineage>
</organism>
<evidence type="ECO:0000256" key="1">
    <source>
        <dbReference type="SAM" id="MobiDB-lite"/>
    </source>
</evidence>
<dbReference type="Proteomes" id="UP000016931">
    <property type="component" value="Unassembled WGS sequence"/>
</dbReference>
<feature type="region of interest" description="Disordered" evidence="1">
    <location>
        <begin position="1"/>
        <end position="73"/>
    </location>
</feature>
<accession>M3C3Z7</accession>
<dbReference type="RefSeq" id="XP_016763087.1">
    <property type="nucleotide sequence ID" value="XM_016903999.1"/>
</dbReference>
<gene>
    <name evidence="2" type="ORF">SEPMUDRAFT_146972</name>
</gene>
<dbReference type="GeneID" id="27901136"/>
<feature type="non-terminal residue" evidence="2">
    <location>
        <position position="113"/>
    </location>
</feature>
<evidence type="ECO:0000313" key="2">
    <source>
        <dbReference type="EMBL" id="EMF14966.1"/>
    </source>
</evidence>
<sequence>MNQTINNFKQKGRRLPTPFQEPMAPTKLSKGISKPPRRRQTSLKPLPSHAIFPTENTPSKPFRSSSNSNNNTNITLRISFHKGNFSHWNPTTWQPHTFPGVIDATKPLSDLPN</sequence>
<name>M3C3Z7_SPHMS</name>
<feature type="region of interest" description="Disordered" evidence="1">
    <location>
        <begin position="91"/>
        <end position="113"/>
    </location>
</feature>
<protein>
    <submittedName>
        <fullName evidence="2">Uncharacterized protein</fullName>
    </submittedName>
</protein>
<feature type="compositionally biased region" description="Polar residues" evidence="1">
    <location>
        <begin position="54"/>
        <end position="63"/>
    </location>
</feature>
<keyword evidence="3" id="KW-1185">Reference proteome</keyword>